<dbReference type="Pfam" id="PF01081">
    <property type="entry name" value="Aldolase"/>
    <property type="match status" value="1"/>
</dbReference>
<dbReference type="PANTHER" id="PTHR30246:SF1">
    <property type="entry name" value="2-DEHYDRO-3-DEOXY-6-PHOSPHOGALACTONATE ALDOLASE-RELATED"/>
    <property type="match status" value="1"/>
</dbReference>
<dbReference type="EMBL" id="LNKA01000001">
    <property type="protein sequence ID" value="KTC65769.1"/>
    <property type="molecule type" value="Genomic_DNA"/>
</dbReference>
<gene>
    <name evidence="6" type="ORF">Lade_0427</name>
</gene>
<accession>A0A0W0R400</accession>
<comment type="similarity">
    <text evidence="2">Belongs to the KHG/KDPG aldolase family.</text>
</comment>
<name>A0A0W0R400_9GAMM</name>
<evidence type="ECO:0000313" key="6">
    <source>
        <dbReference type="EMBL" id="KTC65769.1"/>
    </source>
</evidence>
<evidence type="ECO:0000256" key="3">
    <source>
        <dbReference type="ARBA" id="ARBA00011233"/>
    </source>
</evidence>
<dbReference type="CDD" id="cd00452">
    <property type="entry name" value="KDPG_aldolase"/>
    <property type="match status" value="1"/>
</dbReference>
<keyword evidence="7" id="KW-1185">Reference proteome</keyword>
<dbReference type="EC" id="4.1.3.16" evidence="6"/>
<dbReference type="GO" id="GO:0008700">
    <property type="term" value="F:(R,S)-4-hydroxy-2-oxoglutarate aldolase activity"/>
    <property type="evidence" value="ECO:0007669"/>
    <property type="project" value="UniProtKB-EC"/>
</dbReference>
<proteinExistence type="inferred from homology"/>
<comment type="pathway">
    <text evidence="1">Carbohydrate acid metabolism.</text>
</comment>
<reference evidence="6 7" key="1">
    <citation type="submission" date="2015-11" db="EMBL/GenBank/DDBJ databases">
        <title>Identification of large and diverse effector repertoires of 38 Legionella species.</title>
        <authorList>
            <person name="Burstein D."/>
            <person name="Amaro F."/>
            <person name="Zusman T."/>
            <person name="Lifshitz Z."/>
            <person name="Cohen O."/>
            <person name="Gilbert J.A."/>
            <person name="Pupko T."/>
            <person name="Shuman H.A."/>
            <person name="Segal G."/>
        </authorList>
    </citation>
    <scope>NUCLEOTIDE SEQUENCE [LARGE SCALE GENOMIC DNA]</scope>
    <source>
        <strain evidence="6 7">1762-AUS-E</strain>
    </source>
</reference>
<keyword evidence="4 6" id="KW-0456">Lyase</keyword>
<evidence type="ECO:0000256" key="2">
    <source>
        <dbReference type="ARBA" id="ARBA00006906"/>
    </source>
</evidence>
<dbReference type="AlphaFoldDB" id="A0A0W0R400"/>
<comment type="caution">
    <text evidence="6">The sequence shown here is derived from an EMBL/GenBank/DDBJ whole genome shotgun (WGS) entry which is preliminary data.</text>
</comment>
<dbReference type="PANTHER" id="PTHR30246">
    <property type="entry name" value="2-KETO-3-DEOXY-6-PHOSPHOGLUCONATE ALDOLASE"/>
    <property type="match status" value="1"/>
</dbReference>
<dbReference type="OrthoDB" id="9805177at2"/>
<evidence type="ECO:0000256" key="4">
    <source>
        <dbReference type="ARBA" id="ARBA00023239"/>
    </source>
</evidence>
<dbReference type="InterPro" id="IPR000887">
    <property type="entry name" value="Aldlse_KDPG_KHG"/>
</dbReference>
<keyword evidence="5" id="KW-0119">Carbohydrate metabolism</keyword>
<sequence>MEKLLGSQSVIVTLDVDAFLMEKLQQIVAGGFTVVEVNSVDPVLIQKIVTAFPSLKIGAGNIIDPHQLEVCYQAGAHFITSPGLLSSISQTANVYGITYLPGVATLSEAMQAMTLGCFNVRPYPANLTFCTLVNKALPLLRLFPAEVEWEEAEHFLNLPSVAAVSILNPETKQLRTLSSGILV</sequence>
<dbReference type="RefSeq" id="WP_058461504.1">
    <property type="nucleotide sequence ID" value="NZ_CAAAHS010000004.1"/>
</dbReference>
<dbReference type="Proteomes" id="UP000054859">
    <property type="component" value="Unassembled WGS sequence"/>
</dbReference>
<evidence type="ECO:0000256" key="1">
    <source>
        <dbReference type="ARBA" id="ARBA00004761"/>
    </source>
</evidence>
<dbReference type="InterPro" id="IPR013785">
    <property type="entry name" value="Aldolase_TIM"/>
</dbReference>
<dbReference type="SUPFAM" id="SSF51569">
    <property type="entry name" value="Aldolase"/>
    <property type="match status" value="1"/>
</dbReference>
<protein>
    <submittedName>
        <fullName evidence="6">Keto-hydroxyglutarate aldolase</fullName>
        <ecNumber evidence="6">4.1.3.16</ecNumber>
    </submittedName>
</protein>
<comment type="subunit">
    <text evidence="3">Homotrimer.</text>
</comment>
<evidence type="ECO:0000256" key="5">
    <source>
        <dbReference type="ARBA" id="ARBA00023277"/>
    </source>
</evidence>
<dbReference type="PATRIC" id="fig|45056.6.peg.443"/>
<dbReference type="Gene3D" id="3.20.20.70">
    <property type="entry name" value="Aldolase class I"/>
    <property type="match status" value="1"/>
</dbReference>
<evidence type="ECO:0000313" key="7">
    <source>
        <dbReference type="Proteomes" id="UP000054859"/>
    </source>
</evidence>
<dbReference type="STRING" id="45056.Lade_0427"/>
<organism evidence="6 7">
    <name type="scientific">Legionella adelaidensis</name>
    <dbReference type="NCBI Taxonomy" id="45056"/>
    <lineage>
        <taxon>Bacteria</taxon>
        <taxon>Pseudomonadati</taxon>
        <taxon>Pseudomonadota</taxon>
        <taxon>Gammaproteobacteria</taxon>
        <taxon>Legionellales</taxon>
        <taxon>Legionellaceae</taxon>
        <taxon>Legionella</taxon>
    </lineage>
</organism>